<keyword evidence="2" id="KW-0472">Membrane</keyword>
<name>A0ABQ8UJL6_9EUKA</name>
<feature type="region of interest" description="Disordered" evidence="1">
    <location>
        <begin position="157"/>
        <end position="176"/>
    </location>
</feature>
<feature type="transmembrane region" description="Helical" evidence="2">
    <location>
        <begin position="307"/>
        <end position="331"/>
    </location>
</feature>
<evidence type="ECO:0008006" key="5">
    <source>
        <dbReference type="Google" id="ProtNLM"/>
    </source>
</evidence>
<reference evidence="3" key="1">
    <citation type="journal article" date="2022" name="bioRxiv">
        <title>Genomics of Preaxostyla Flagellates Illuminates Evolutionary Transitions and the Path Towards Mitochondrial Loss.</title>
        <authorList>
            <person name="Novak L.V.F."/>
            <person name="Treitli S.C."/>
            <person name="Pyrih J."/>
            <person name="Halakuc P."/>
            <person name="Pipaliya S.V."/>
            <person name="Vacek V."/>
            <person name="Brzon O."/>
            <person name="Soukal P."/>
            <person name="Eme L."/>
            <person name="Dacks J.B."/>
            <person name="Karnkowska A."/>
            <person name="Elias M."/>
            <person name="Hampl V."/>
        </authorList>
    </citation>
    <scope>NUCLEOTIDE SEQUENCE</scope>
    <source>
        <strain evidence="3">RCP-MX</strain>
    </source>
</reference>
<organism evidence="3 4">
    <name type="scientific">Paratrimastix pyriformis</name>
    <dbReference type="NCBI Taxonomy" id="342808"/>
    <lineage>
        <taxon>Eukaryota</taxon>
        <taxon>Metamonada</taxon>
        <taxon>Preaxostyla</taxon>
        <taxon>Paratrimastigidae</taxon>
        <taxon>Paratrimastix</taxon>
    </lineage>
</organism>
<dbReference type="EMBL" id="JAPMOS010000043">
    <property type="protein sequence ID" value="KAJ4457640.1"/>
    <property type="molecule type" value="Genomic_DNA"/>
</dbReference>
<keyword evidence="2" id="KW-0812">Transmembrane</keyword>
<feature type="transmembrane region" description="Helical" evidence="2">
    <location>
        <begin position="627"/>
        <end position="652"/>
    </location>
</feature>
<evidence type="ECO:0000313" key="4">
    <source>
        <dbReference type="Proteomes" id="UP001141327"/>
    </source>
</evidence>
<feature type="transmembrane region" description="Helical" evidence="2">
    <location>
        <begin position="511"/>
        <end position="536"/>
    </location>
</feature>
<feature type="transmembrane region" description="Helical" evidence="2">
    <location>
        <begin position="673"/>
        <end position="693"/>
    </location>
</feature>
<feature type="transmembrane region" description="Helical" evidence="2">
    <location>
        <begin position="443"/>
        <end position="470"/>
    </location>
</feature>
<dbReference type="Proteomes" id="UP001141327">
    <property type="component" value="Unassembled WGS sequence"/>
</dbReference>
<gene>
    <name evidence="3" type="ORF">PAPYR_6896</name>
</gene>
<feature type="transmembrane region" description="Helical" evidence="2">
    <location>
        <begin position="337"/>
        <end position="361"/>
    </location>
</feature>
<sequence length="720" mass="75880">MLTTRRPGLLCGLQLCLCGGQPLSPEAVPHLSPQLPVAACLTPPPRGHALLLSSASATFLSASSAPSSPLSGGLRGLVRPVASAVPASSAHAMPVARDLLEVLAGLVPAAPFFASICPGGHSSFLRSALPPLIAPSFNPVVLSVFHSAALAAAQQQEEVPPNVTAPPATGASATHSVQAVSRLSAHSLHSLHSLHSEADSTEARWVQSKPDLDGCPPGLQSLGDGGDHVHVTNWRRRQMMRISVIPSCPPLRAPPRRGILRHSEKVSLAEEVECSLFTGKPPASLYPIQIFFKIWYPQEVPKTRSRLFFHALVPSLGLISVVFGVISWARIGLVISWIPGCCVVSGALLLLTAFVGCIGALFDKNHPLEPKPIIAWCLYGVFFCVFLFDVALVIAATWCFGCWPKVGAIVLANRPMLLERFKDVLIGQEQIDDVAMLTEYVNANLRLCGVACLVVAVIIFLGLLLTAVLWADRFNSRHRQALFGHASLFLLGAMLAVCGISGFAVNLIAGGVLLAIGILGLAICGCAVGGYVVFLAYSDQVGSLCVRLNGLVPMGLAVVVLVLGLVCVWSDSGSAVQAVCHGNGTAPACQRLYRFLCDPTEAGMNCTSVSNEIVVITAVTKSIAGNLMMVAAAAIWAGPWMILSACLGLLAYRRPAPDPKKQLDIAPATPPRSMGLSVLVLKSYLALTSAGFLSMCLRNPKTSAAPLLFSPLTLDLGLRP</sequence>
<proteinExistence type="predicted"/>
<evidence type="ECO:0000256" key="2">
    <source>
        <dbReference type="SAM" id="Phobius"/>
    </source>
</evidence>
<keyword evidence="4" id="KW-1185">Reference proteome</keyword>
<evidence type="ECO:0000256" key="1">
    <source>
        <dbReference type="SAM" id="MobiDB-lite"/>
    </source>
</evidence>
<evidence type="ECO:0000313" key="3">
    <source>
        <dbReference type="EMBL" id="KAJ4457640.1"/>
    </source>
</evidence>
<comment type="caution">
    <text evidence="3">The sequence shown here is derived from an EMBL/GenBank/DDBJ whole genome shotgun (WGS) entry which is preliminary data.</text>
</comment>
<feature type="transmembrane region" description="Helical" evidence="2">
    <location>
        <begin position="373"/>
        <end position="398"/>
    </location>
</feature>
<protein>
    <recommendedName>
        <fullName evidence="5">Transmembrane protein</fullName>
    </recommendedName>
</protein>
<feature type="transmembrane region" description="Helical" evidence="2">
    <location>
        <begin position="482"/>
        <end position="505"/>
    </location>
</feature>
<feature type="transmembrane region" description="Helical" evidence="2">
    <location>
        <begin position="548"/>
        <end position="569"/>
    </location>
</feature>
<accession>A0ABQ8UJL6</accession>
<keyword evidence="2" id="KW-1133">Transmembrane helix</keyword>